<proteinExistence type="predicted"/>
<organism evidence="1 2">
    <name type="scientific">Pedobacter kyonggii</name>
    <dbReference type="NCBI Taxonomy" id="1926871"/>
    <lineage>
        <taxon>Bacteria</taxon>
        <taxon>Pseudomonadati</taxon>
        <taxon>Bacteroidota</taxon>
        <taxon>Sphingobacteriia</taxon>
        <taxon>Sphingobacteriales</taxon>
        <taxon>Sphingobacteriaceae</taxon>
        <taxon>Pedobacter</taxon>
    </lineage>
</organism>
<dbReference type="SUPFAM" id="SSF143422">
    <property type="entry name" value="Transposase IS200-like"/>
    <property type="match status" value="1"/>
</dbReference>
<evidence type="ECO:0000313" key="1">
    <source>
        <dbReference type="EMBL" id="TBO42439.1"/>
    </source>
</evidence>
<name>A0A4V2JGX3_9SPHI</name>
<accession>A0A4V2JGX3</accession>
<dbReference type="RefSeq" id="WP_131030046.1">
    <property type="nucleotide sequence ID" value="NZ_SIXF01000008.1"/>
</dbReference>
<protein>
    <submittedName>
        <fullName evidence="1">Transposase</fullName>
    </submittedName>
</protein>
<dbReference type="AlphaFoldDB" id="A0A4V2JGX3"/>
<dbReference type="GO" id="GO:0006313">
    <property type="term" value="P:DNA transposition"/>
    <property type="evidence" value="ECO:0007669"/>
    <property type="project" value="InterPro"/>
</dbReference>
<dbReference type="Gene3D" id="3.30.70.1290">
    <property type="entry name" value="Transposase IS200-like"/>
    <property type="match status" value="1"/>
</dbReference>
<evidence type="ECO:0000313" key="2">
    <source>
        <dbReference type="Proteomes" id="UP000291819"/>
    </source>
</evidence>
<dbReference type="Proteomes" id="UP000291819">
    <property type="component" value="Unassembled WGS sequence"/>
</dbReference>
<gene>
    <name evidence="1" type="ORF">EYS08_10795</name>
</gene>
<dbReference type="OrthoDB" id="9788881at2"/>
<sequence>MLILHKRQGQMDYNYPYFYTDTICDFAHLLNDDNLKMIIINSLKFLVNQKLIEVYGYVIMSNHIHLIWNMLKLNGKEAPAASFTKFTAHEFRRYLLVNNPPLINQYRSQKNDRIFQFWKRDPLAIPLSKEDILIQKLDYIHDPIQEKWSLCVQPEDYKWSSVSFYETGIDQFGILTHFRD</sequence>
<dbReference type="InterPro" id="IPR036515">
    <property type="entry name" value="Transposase_17_sf"/>
</dbReference>
<dbReference type="GO" id="GO:0004803">
    <property type="term" value="F:transposase activity"/>
    <property type="evidence" value="ECO:0007669"/>
    <property type="project" value="InterPro"/>
</dbReference>
<dbReference type="EMBL" id="SIXF01000008">
    <property type="protein sequence ID" value="TBO42439.1"/>
    <property type="molecule type" value="Genomic_DNA"/>
</dbReference>
<reference evidence="1 2" key="1">
    <citation type="submission" date="2019-02" db="EMBL/GenBank/DDBJ databases">
        <title>Pedobacter kyonggii whole genome sequence analysis.</title>
        <authorList>
            <person name="Dahal R.H."/>
        </authorList>
    </citation>
    <scope>NUCLEOTIDE SEQUENCE [LARGE SCALE GENOMIC DNA]</scope>
    <source>
        <strain evidence="1 2">K-4-11-1</strain>
    </source>
</reference>
<comment type="caution">
    <text evidence="1">The sequence shown here is derived from an EMBL/GenBank/DDBJ whole genome shotgun (WGS) entry which is preliminary data.</text>
</comment>
<keyword evidence="2" id="KW-1185">Reference proteome</keyword>
<dbReference type="GO" id="GO:0003677">
    <property type="term" value="F:DNA binding"/>
    <property type="evidence" value="ECO:0007669"/>
    <property type="project" value="InterPro"/>
</dbReference>